<evidence type="ECO:0000256" key="5">
    <source>
        <dbReference type="ARBA" id="ARBA00022785"/>
    </source>
</evidence>
<evidence type="ECO:0000256" key="8">
    <source>
        <dbReference type="ARBA" id="ARBA00023014"/>
    </source>
</evidence>
<dbReference type="PROSITE" id="PS51379">
    <property type="entry name" value="4FE4S_FER_2"/>
    <property type="match status" value="1"/>
</dbReference>
<keyword evidence="8" id="KW-0411">Iron-sulfur</keyword>
<keyword evidence="5" id="KW-0671">Queuosine biosynthesis</keyword>
<evidence type="ECO:0000259" key="9">
    <source>
        <dbReference type="PROSITE" id="PS51379"/>
    </source>
</evidence>
<evidence type="ECO:0000256" key="1">
    <source>
        <dbReference type="ARBA" id="ARBA00022485"/>
    </source>
</evidence>
<keyword evidence="11" id="KW-1185">Reference proteome</keyword>
<keyword evidence="4" id="KW-0479">Metal-binding</keyword>
<evidence type="ECO:0000313" key="11">
    <source>
        <dbReference type="Proteomes" id="UP000255233"/>
    </source>
</evidence>
<dbReference type="InterPro" id="IPR013542">
    <property type="entry name" value="QueG_DUF1730"/>
</dbReference>
<dbReference type="InterPro" id="IPR004453">
    <property type="entry name" value="QueG"/>
</dbReference>
<name>A0A379MNF4_9BACT</name>
<dbReference type="Gene3D" id="3.30.70.20">
    <property type="match status" value="1"/>
</dbReference>
<accession>A0A379MNF4</accession>
<dbReference type="NCBIfam" id="TIGR00276">
    <property type="entry name" value="tRNA epoxyqueuosine(34) reductase QueG"/>
    <property type="match status" value="1"/>
</dbReference>
<keyword evidence="6 10" id="KW-0560">Oxidoreductase</keyword>
<reference evidence="10 11" key="1">
    <citation type="submission" date="2018-06" db="EMBL/GenBank/DDBJ databases">
        <authorList>
            <consortium name="Pathogen Informatics"/>
            <person name="Doyle S."/>
        </authorList>
    </citation>
    <scope>NUCLEOTIDE SEQUENCE [LARGE SCALE GENOMIC DNA]</scope>
    <source>
        <strain evidence="10 11">NCTC11190</strain>
    </source>
</reference>
<keyword evidence="1" id="KW-0004">4Fe-4S</keyword>
<sequence length="328" mass="36216">MGSAGTGEESPGNSRNIGMYGLQEIVEREYRACGFSAAGVAAFALLEEEKERFVQWLGQGYGADMGYLERSAGYRHDLRRLFPAVRSVVVTLTSYRRPPEVRQPDGAPRIARFAWGDDYHDVLKRNLRRLLEAIRGYEGFGAAKGRPVTDSAPAFERAWAVRAGLGWIGRSSMLIHPRLGSFTLIGMLLLDMPLPDGCLPAQRVPDGCGNCRRCMEACPTKAIVAPRVVNAGRCLSYQTIERPGAVESAVRPFLDGRIFGCDRCMEVCPYNNRPDMPLAPENAGLEAVAERLELTADGWREMTGEEFEARFARSPLLRAGLEKIKSSL</sequence>
<dbReference type="Pfam" id="PF08331">
    <property type="entry name" value="QueG_DUF1730"/>
    <property type="match status" value="1"/>
</dbReference>
<dbReference type="PROSITE" id="PS00198">
    <property type="entry name" value="4FE4S_FER_1"/>
    <property type="match status" value="1"/>
</dbReference>
<dbReference type="Pfam" id="PF13484">
    <property type="entry name" value="Fer4_16"/>
    <property type="match status" value="1"/>
</dbReference>
<evidence type="ECO:0000256" key="7">
    <source>
        <dbReference type="ARBA" id="ARBA00023004"/>
    </source>
</evidence>
<evidence type="ECO:0000256" key="3">
    <source>
        <dbReference type="ARBA" id="ARBA00022694"/>
    </source>
</evidence>
<dbReference type="Proteomes" id="UP000255233">
    <property type="component" value="Unassembled WGS sequence"/>
</dbReference>
<gene>
    <name evidence="10" type="primary">queG</name>
    <name evidence="10" type="ORF">NCTC11190_00270</name>
</gene>
<dbReference type="AlphaFoldDB" id="A0A379MNF4"/>
<dbReference type="InterPro" id="IPR017896">
    <property type="entry name" value="4Fe4S_Fe-S-bd"/>
</dbReference>
<dbReference type="STRING" id="880526.GCA_000427365_01172"/>
<evidence type="ECO:0000256" key="6">
    <source>
        <dbReference type="ARBA" id="ARBA00023002"/>
    </source>
</evidence>
<dbReference type="GO" id="GO:0052693">
    <property type="term" value="F:epoxyqueuosine reductase activity"/>
    <property type="evidence" value="ECO:0007669"/>
    <property type="project" value="TreeGrafter"/>
</dbReference>
<keyword evidence="7" id="KW-0408">Iron</keyword>
<dbReference type="PANTHER" id="PTHR30002:SF4">
    <property type="entry name" value="EPOXYQUEUOSINE REDUCTASE"/>
    <property type="match status" value="1"/>
</dbReference>
<dbReference type="GO" id="GO:0008616">
    <property type="term" value="P:tRNA queuosine(34) biosynthetic process"/>
    <property type="evidence" value="ECO:0007669"/>
    <property type="project" value="UniProtKB-KW"/>
</dbReference>
<evidence type="ECO:0000256" key="2">
    <source>
        <dbReference type="ARBA" id="ARBA00022490"/>
    </source>
</evidence>
<evidence type="ECO:0000313" key="10">
    <source>
        <dbReference type="EMBL" id="SUE33075.1"/>
    </source>
</evidence>
<dbReference type="GO" id="GO:0051539">
    <property type="term" value="F:4 iron, 4 sulfur cluster binding"/>
    <property type="evidence" value="ECO:0007669"/>
    <property type="project" value="UniProtKB-KW"/>
</dbReference>
<dbReference type="SUPFAM" id="SSF46548">
    <property type="entry name" value="alpha-helical ferredoxin"/>
    <property type="match status" value="1"/>
</dbReference>
<evidence type="ECO:0000256" key="4">
    <source>
        <dbReference type="ARBA" id="ARBA00022723"/>
    </source>
</evidence>
<keyword evidence="2" id="KW-0963">Cytoplasm</keyword>
<proteinExistence type="predicted"/>
<dbReference type="GO" id="GO:0046872">
    <property type="term" value="F:metal ion binding"/>
    <property type="evidence" value="ECO:0007669"/>
    <property type="project" value="UniProtKB-KW"/>
</dbReference>
<dbReference type="InterPro" id="IPR017900">
    <property type="entry name" value="4Fe4S_Fe_S_CS"/>
</dbReference>
<dbReference type="EC" id="1.1.-.-" evidence="10"/>
<dbReference type="PANTHER" id="PTHR30002">
    <property type="entry name" value="EPOXYQUEUOSINE REDUCTASE"/>
    <property type="match status" value="1"/>
</dbReference>
<protein>
    <submittedName>
        <fullName evidence="10">Epoxyqueuosine reductase</fullName>
        <ecNumber evidence="10">1.1.-.-</ecNumber>
    </submittedName>
</protein>
<keyword evidence="3" id="KW-0819">tRNA processing</keyword>
<feature type="domain" description="4Fe-4S ferredoxin-type" evidence="9">
    <location>
        <begin position="199"/>
        <end position="228"/>
    </location>
</feature>
<dbReference type="EMBL" id="UGVL01000001">
    <property type="protein sequence ID" value="SUE33075.1"/>
    <property type="molecule type" value="Genomic_DNA"/>
</dbReference>
<organism evidence="10 11">
    <name type="scientific">Rikenella microfusus</name>
    <dbReference type="NCBI Taxonomy" id="28139"/>
    <lineage>
        <taxon>Bacteria</taxon>
        <taxon>Pseudomonadati</taxon>
        <taxon>Bacteroidota</taxon>
        <taxon>Bacteroidia</taxon>
        <taxon>Bacteroidales</taxon>
        <taxon>Rikenellaceae</taxon>
        <taxon>Rikenella</taxon>
    </lineage>
</organism>